<proteinExistence type="predicted"/>
<evidence type="ECO:0000313" key="1">
    <source>
        <dbReference type="EMBL" id="QCD94912.1"/>
    </source>
</evidence>
<name>A0A4D6M169_VIGUN</name>
<accession>A0A4D6M169</accession>
<keyword evidence="2" id="KW-1185">Reference proteome</keyword>
<dbReference type="Proteomes" id="UP000501690">
    <property type="component" value="Linkage Group LG5"/>
</dbReference>
<protein>
    <submittedName>
        <fullName evidence="1">Uncharacterized protein</fullName>
    </submittedName>
</protein>
<evidence type="ECO:0000313" key="2">
    <source>
        <dbReference type="Proteomes" id="UP000501690"/>
    </source>
</evidence>
<dbReference type="EMBL" id="CP039349">
    <property type="protein sequence ID" value="QCD94912.1"/>
    <property type="molecule type" value="Genomic_DNA"/>
</dbReference>
<organism evidence="1 2">
    <name type="scientific">Vigna unguiculata</name>
    <name type="common">Cowpea</name>
    <dbReference type="NCBI Taxonomy" id="3917"/>
    <lineage>
        <taxon>Eukaryota</taxon>
        <taxon>Viridiplantae</taxon>
        <taxon>Streptophyta</taxon>
        <taxon>Embryophyta</taxon>
        <taxon>Tracheophyta</taxon>
        <taxon>Spermatophyta</taxon>
        <taxon>Magnoliopsida</taxon>
        <taxon>eudicotyledons</taxon>
        <taxon>Gunneridae</taxon>
        <taxon>Pentapetalae</taxon>
        <taxon>rosids</taxon>
        <taxon>fabids</taxon>
        <taxon>Fabales</taxon>
        <taxon>Fabaceae</taxon>
        <taxon>Papilionoideae</taxon>
        <taxon>50 kb inversion clade</taxon>
        <taxon>NPAAA clade</taxon>
        <taxon>indigoferoid/millettioid clade</taxon>
        <taxon>Phaseoleae</taxon>
        <taxon>Vigna</taxon>
    </lineage>
</organism>
<dbReference type="AlphaFoldDB" id="A0A4D6M169"/>
<gene>
    <name evidence="1" type="ORF">DEO72_LG5g3001</name>
</gene>
<reference evidence="1 2" key="1">
    <citation type="submission" date="2019-04" db="EMBL/GenBank/DDBJ databases">
        <title>An improved genome assembly and genetic linkage map for asparagus bean, Vigna unguiculata ssp. sesquipedialis.</title>
        <authorList>
            <person name="Xia Q."/>
            <person name="Zhang R."/>
            <person name="Dong Y."/>
        </authorList>
    </citation>
    <scope>NUCLEOTIDE SEQUENCE [LARGE SCALE GENOMIC DNA]</scope>
    <source>
        <tissue evidence="1">Leaf</tissue>
    </source>
</reference>
<sequence>MVCNRAVRYPGIEGEVVGDLNTFFSDGVAEVGLELEEGEGGRGRQEEEVVGVVGEGADGGEGEKERIVLGCEGSEKRFELGRF</sequence>